<dbReference type="EMBL" id="BPLQ01010742">
    <property type="protein sequence ID" value="GIY53189.1"/>
    <property type="molecule type" value="Genomic_DNA"/>
</dbReference>
<protein>
    <submittedName>
        <fullName evidence="1">Uncharacterized protein</fullName>
    </submittedName>
</protein>
<sequence>MLQTHYYEVSDDNHSFCRFYRNPSTPQKQNGRKTLGDFETKYGTPSVTDTFSGFVFGGLFIVPPPLLHPFHYRLPIFPVGWTRRIESGDILECPSTPTFLLKNDGFEAVK</sequence>
<dbReference type="AlphaFoldDB" id="A0AAV4U5W6"/>
<dbReference type="Proteomes" id="UP001054837">
    <property type="component" value="Unassembled WGS sequence"/>
</dbReference>
<evidence type="ECO:0000313" key="1">
    <source>
        <dbReference type="EMBL" id="GIY53189.1"/>
    </source>
</evidence>
<gene>
    <name evidence="1" type="ORF">CDAR_51251</name>
</gene>
<accession>A0AAV4U5W6</accession>
<proteinExistence type="predicted"/>
<name>A0AAV4U5W6_9ARAC</name>
<reference evidence="1 2" key="1">
    <citation type="submission" date="2021-06" db="EMBL/GenBank/DDBJ databases">
        <title>Caerostris darwini draft genome.</title>
        <authorList>
            <person name="Kono N."/>
            <person name="Arakawa K."/>
        </authorList>
    </citation>
    <scope>NUCLEOTIDE SEQUENCE [LARGE SCALE GENOMIC DNA]</scope>
</reference>
<organism evidence="1 2">
    <name type="scientific">Caerostris darwini</name>
    <dbReference type="NCBI Taxonomy" id="1538125"/>
    <lineage>
        <taxon>Eukaryota</taxon>
        <taxon>Metazoa</taxon>
        <taxon>Ecdysozoa</taxon>
        <taxon>Arthropoda</taxon>
        <taxon>Chelicerata</taxon>
        <taxon>Arachnida</taxon>
        <taxon>Araneae</taxon>
        <taxon>Araneomorphae</taxon>
        <taxon>Entelegynae</taxon>
        <taxon>Araneoidea</taxon>
        <taxon>Araneidae</taxon>
        <taxon>Caerostris</taxon>
    </lineage>
</organism>
<evidence type="ECO:0000313" key="2">
    <source>
        <dbReference type="Proteomes" id="UP001054837"/>
    </source>
</evidence>
<comment type="caution">
    <text evidence="1">The sequence shown here is derived from an EMBL/GenBank/DDBJ whole genome shotgun (WGS) entry which is preliminary data.</text>
</comment>
<keyword evidence="2" id="KW-1185">Reference proteome</keyword>